<keyword evidence="7" id="KW-0560">Oxidoreductase</keyword>
<feature type="region of interest" description="Disordered" evidence="9">
    <location>
        <begin position="1"/>
        <end position="38"/>
    </location>
</feature>
<reference evidence="11 12" key="1">
    <citation type="submission" date="2019-06" db="EMBL/GenBank/DDBJ databases">
        <title>Quisquiliibacterium sp. nov., isolated from a maize field.</title>
        <authorList>
            <person name="Lin S.-Y."/>
            <person name="Tsai C.-F."/>
            <person name="Young C.-C."/>
        </authorList>
    </citation>
    <scope>NUCLEOTIDE SEQUENCE [LARGE SCALE GENOMIC DNA]</scope>
    <source>
        <strain evidence="11 12">CC-CFT501</strain>
    </source>
</reference>
<keyword evidence="12" id="KW-1185">Reference proteome</keyword>
<evidence type="ECO:0000256" key="5">
    <source>
        <dbReference type="ARBA" id="ARBA00022827"/>
    </source>
</evidence>
<dbReference type="GO" id="GO:0071949">
    <property type="term" value="F:FAD binding"/>
    <property type="evidence" value="ECO:0007669"/>
    <property type="project" value="InterPro"/>
</dbReference>
<dbReference type="GO" id="GO:0050614">
    <property type="term" value="F:Delta24-sterol reductase activity"/>
    <property type="evidence" value="ECO:0007669"/>
    <property type="project" value="UniProtKB-EC"/>
</dbReference>
<dbReference type="EC" id="1.3.1.72" evidence="2"/>
<proteinExistence type="predicted"/>
<dbReference type="InterPro" id="IPR040165">
    <property type="entry name" value="Diminuto-like"/>
</dbReference>
<dbReference type="EMBL" id="VDUY01000001">
    <property type="protein sequence ID" value="TXL68699.1"/>
    <property type="molecule type" value="Genomic_DNA"/>
</dbReference>
<dbReference type="InterPro" id="IPR036318">
    <property type="entry name" value="FAD-bd_PCMH-like_sf"/>
</dbReference>
<evidence type="ECO:0000256" key="7">
    <source>
        <dbReference type="ARBA" id="ARBA00023002"/>
    </source>
</evidence>
<dbReference type="PROSITE" id="PS51387">
    <property type="entry name" value="FAD_PCMH"/>
    <property type="match status" value="1"/>
</dbReference>
<dbReference type="InterPro" id="IPR016169">
    <property type="entry name" value="FAD-bd_PCMH_sub2"/>
</dbReference>
<comment type="subcellular location">
    <subcellularLocation>
        <location evidence="1">Membrane</location>
        <topology evidence="1">Single-pass membrane protein</topology>
    </subcellularLocation>
</comment>
<keyword evidence="8" id="KW-0472">Membrane</keyword>
<gene>
    <name evidence="11" type="ORF">FHP08_03205</name>
</gene>
<name>A0A5C8P5K7_9BURK</name>
<accession>A0A5C8P5K7</accession>
<dbReference type="OrthoDB" id="9800184at2"/>
<dbReference type="SUPFAM" id="SSF55103">
    <property type="entry name" value="FAD-linked oxidases, C-terminal domain"/>
    <property type="match status" value="1"/>
</dbReference>
<dbReference type="GO" id="GO:0016020">
    <property type="term" value="C:membrane"/>
    <property type="evidence" value="ECO:0007669"/>
    <property type="project" value="UniProtKB-SubCell"/>
</dbReference>
<dbReference type="AlphaFoldDB" id="A0A5C8P5K7"/>
<dbReference type="InterPro" id="IPR016166">
    <property type="entry name" value="FAD-bd_PCMH"/>
</dbReference>
<sequence>MPEGTAVDAERRAPGREREGTGRAAREPRAGQPAREAHQARLARVVASLRGDGAGQAAPLGLSKRTSNLFRDRAAGPKRRLDLDEFTHVLDIDPAAGWVDVEGTIRYESLVDATLPHGVMPAVVPQLKTITVGGAVAGVAIEATSFRQGLVHDTLIDFDVLLPDGSVVACAPDNAHDDLFFGFPNSYGTLGYAVRLKLKTIPVRPFVRVEHRRHAGQRAFFDDLARQCDGDADFVDGVVFSGTDLVLSAGRFVGEAPWTSDYGFERIYWRSLRERETDYLGVHDYLWRWDTDWFWCSRSLGAQNPVVRRLLGRKRLNSRFYTRVMRANARLGITRALARLRGRFTESVIQDVDIPLDRAAGFLDFLLREIGILPVWICPIRPAEGGRRFTLYPLEPGLRYVNFGFWDVVETGSPREAGHFNRLVEREVMRLGGIKSLYSDSFFTPEAFARAYSMPAYAALKARYDPDGRMLGLYEKCVLRA</sequence>
<comment type="caution">
    <text evidence="11">The sequence shown here is derived from an EMBL/GenBank/DDBJ whole genome shotgun (WGS) entry which is preliminary data.</text>
</comment>
<organism evidence="11 12">
    <name type="scientific">Zeimonas arvi</name>
    <dbReference type="NCBI Taxonomy" id="2498847"/>
    <lineage>
        <taxon>Bacteria</taxon>
        <taxon>Pseudomonadati</taxon>
        <taxon>Pseudomonadota</taxon>
        <taxon>Betaproteobacteria</taxon>
        <taxon>Burkholderiales</taxon>
        <taxon>Burkholderiaceae</taxon>
        <taxon>Zeimonas</taxon>
    </lineage>
</organism>
<dbReference type="InterPro" id="IPR016164">
    <property type="entry name" value="FAD-linked_Oxase-like_C"/>
</dbReference>
<evidence type="ECO:0000313" key="12">
    <source>
        <dbReference type="Proteomes" id="UP000321548"/>
    </source>
</evidence>
<evidence type="ECO:0000256" key="8">
    <source>
        <dbReference type="ARBA" id="ARBA00023136"/>
    </source>
</evidence>
<keyword evidence="4" id="KW-0812">Transmembrane</keyword>
<keyword evidence="5" id="KW-0274">FAD</keyword>
<evidence type="ECO:0000256" key="6">
    <source>
        <dbReference type="ARBA" id="ARBA00022989"/>
    </source>
</evidence>
<evidence type="ECO:0000256" key="2">
    <source>
        <dbReference type="ARBA" id="ARBA00012405"/>
    </source>
</evidence>
<keyword evidence="6" id="KW-1133">Transmembrane helix</keyword>
<evidence type="ECO:0000313" key="11">
    <source>
        <dbReference type="EMBL" id="TXL68699.1"/>
    </source>
</evidence>
<evidence type="ECO:0000256" key="9">
    <source>
        <dbReference type="SAM" id="MobiDB-lite"/>
    </source>
</evidence>
<dbReference type="PANTHER" id="PTHR10801">
    <property type="entry name" value="24-DEHYDROCHOLESTEROL REDUCTASE"/>
    <property type="match status" value="1"/>
</dbReference>
<dbReference type="Gene3D" id="3.30.465.10">
    <property type="match status" value="1"/>
</dbReference>
<evidence type="ECO:0000259" key="10">
    <source>
        <dbReference type="PROSITE" id="PS51387"/>
    </source>
</evidence>
<keyword evidence="3" id="KW-0285">Flavoprotein</keyword>
<evidence type="ECO:0000256" key="1">
    <source>
        <dbReference type="ARBA" id="ARBA00004167"/>
    </source>
</evidence>
<dbReference type="Proteomes" id="UP000321548">
    <property type="component" value="Unassembled WGS sequence"/>
</dbReference>
<evidence type="ECO:0000256" key="3">
    <source>
        <dbReference type="ARBA" id="ARBA00022630"/>
    </source>
</evidence>
<evidence type="ECO:0000256" key="4">
    <source>
        <dbReference type="ARBA" id="ARBA00022692"/>
    </source>
</evidence>
<dbReference type="InterPro" id="IPR006094">
    <property type="entry name" value="Oxid_FAD_bind_N"/>
</dbReference>
<dbReference type="Pfam" id="PF01565">
    <property type="entry name" value="FAD_binding_4"/>
    <property type="match status" value="1"/>
</dbReference>
<feature type="domain" description="FAD-binding PCMH-type" evidence="10">
    <location>
        <begin position="29"/>
        <end position="203"/>
    </location>
</feature>
<protein>
    <recommendedName>
        <fullName evidence="2">Delta(24)-sterol reductase</fullName>
        <ecNumber evidence="2">1.3.1.72</ecNumber>
    </recommendedName>
</protein>
<dbReference type="PANTHER" id="PTHR10801:SF0">
    <property type="entry name" value="DELTA(24)-STEROL REDUCTASE"/>
    <property type="match status" value="1"/>
</dbReference>
<feature type="compositionally biased region" description="Basic and acidic residues" evidence="9">
    <location>
        <begin position="8"/>
        <end position="38"/>
    </location>
</feature>
<dbReference type="SUPFAM" id="SSF56176">
    <property type="entry name" value="FAD-binding/transporter-associated domain-like"/>
    <property type="match status" value="1"/>
</dbReference>